<name>A0A1H0TX01_9BACI</name>
<dbReference type="RefSeq" id="WP_090853010.1">
    <property type="nucleotide sequence ID" value="NZ_FNJU01000004.1"/>
</dbReference>
<evidence type="ECO:0000313" key="2">
    <source>
        <dbReference type="Proteomes" id="UP000199159"/>
    </source>
</evidence>
<gene>
    <name evidence="1" type="ORF">SAMN05216565_1045</name>
</gene>
<dbReference type="STRING" id="930152.SAMN05216565_1045"/>
<dbReference type="InterPro" id="IPR029032">
    <property type="entry name" value="AhpD-like"/>
</dbReference>
<keyword evidence="1" id="KW-0560">Oxidoreductase</keyword>
<accession>A0A1H0TX01</accession>
<protein>
    <submittedName>
        <fullName evidence="1">Alkylhydroperoxidase family enzyme, contains CxxC motif</fullName>
    </submittedName>
</protein>
<dbReference type="SUPFAM" id="SSF69118">
    <property type="entry name" value="AhpD-like"/>
    <property type="match status" value="1"/>
</dbReference>
<dbReference type="GO" id="GO:0004601">
    <property type="term" value="F:peroxidase activity"/>
    <property type="evidence" value="ECO:0007669"/>
    <property type="project" value="UniProtKB-KW"/>
</dbReference>
<evidence type="ECO:0000313" key="1">
    <source>
        <dbReference type="EMBL" id="SDP58597.1"/>
    </source>
</evidence>
<dbReference type="OrthoDB" id="1257571at2"/>
<reference evidence="2" key="1">
    <citation type="submission" date="2016-10" db="EMBL/GenBank/DDBJ databases">
        <authorList>
            <person name="Varghese N."/>
            <person name="Submissions S."/>
        </authorList>
    </citation>
    <scope>NUCLEOTIDE SEQUENCE [LARGE SCALE GENOMIC DNA]</scope>
    <source>
        <strain evidence="2">IBRC-M10078</strain>
    </source>
</reference>
<keyword evidence="1" id="KW-0575">Peroxidase</keyword>
<dbReference type="EMBL" id="FNJU01000004">
    <property type="protein sequence ID" value="SDP58597.1"/>
    <property type="molecule type" value="Genomic_DNA"/>
</dbReference>
<keyword evidence="2" id="KW-1185">Reference proteome</keyword>
<dbReference type="Gene3D" id="1.20.1290.10">
    <property type="entry name" value="AhpD-like"/>
    <property type="match status" value="2"/>
</dbReference>
<sequence length="140" mass="16069">MARIKESNFGDTSFQRLLGHNLEVMQGWCYLGNVLEKEGLLSAELKEQVRRTLAQKNGCEYCKAKGKPQFNKFDEKISIAVAFTEVFLKQKGEISDSSFKILREYMTEEEISELCAFISFTTASQYFGAMMKLEPVRNQQ</sequence>
<dbReference type="AlphaFoldDB" id="A0A1H0TX01"/>
<proteinExistence type="predicted"/>
<dbReference type="Proteomes" id="UP000199159">
    <property type="component" value="Unassembled WGS sequence"/>
</dbReference>
<organism evidence="1 2">
    <name type="scientific">Litchfieldia salsa</name>
    <dbReference type="NCBI Taxonomy" id="930152"/>
    <lineage>
        <taxon>Bacteria</taxon>
        <taxon>Bacillati</taxon>
        <taxon>Bacillota</taxon>
        <taxon>Bacilli</taxon>
        <taxon>Bacillales</taxon>
        <taxon>Bacillaceae</taxon>
        <taxon>Litchfieldia</taxon>
    </lineage>
</organism>